<evidence type="ECO:0000256" key="5">
    <source>
        <dbReference type="RuleBase" id="RU000304"/>
    </source>
</evidence>
<keyword evidence="7" id="KW-0418">Kinase</keyword>
<dbReference type="PANTHER" id="PTHR11909">
    <property type="entry name" value="CASEIN KINASE-RELATED"/>
    <property type="match status" value="1"/>
</dbReference>
<organism evidence="7">
    <name type="scientific">Trepomonas sp. PC1</name>
    <dbReference type="NCBI Taxonomy" id="1076344"/>
    <lineage>
        <taxon>Eukaryota</taxon>
        <taxon>Metamonada</taxon>
        <taxon>Diplomonadida</taxon>
        <taxon>Hexamitidae</taxon>
        <taxon>Hexamitinae</taxon>
        <taxon>Trepomonas</taxon>
    </lineage>
</organism>
<dbReference type="InterPro" id="IPR008271">
    <property type="entry name" value="Ser/Thr_kinase_AS"/>
</dbReference>
<dbReference type="GO" id="GO:0005524">
    <property type="term" value="F:ATP binding"/>
    <property type="evidence" value="ECO:0007669"/>
    <property type="project" value="UniProtKB-UniRule"/>
</dbReference>
<dbReference type="EMBL" id="GDID01002202">
    <property type="protein sequence ID" value="JAP94404.1"/>
    <property type="molecule type" value="Transcribed_RNA"/>
</dbReference>
<dbReference type="InterPro" id="IPR000719">
    <property type="entry name" value="Prot_kinase_dom"/>
</dbReference>
<dbReference type="PROSITE" id="PS50011">
    <property type="entry name" value="PROTEIN_KINASE_DOM"/>
    <property type="match status" value="1"/>
</dbReference>
<comment type="similarity">
    <text evidence="5">Belongs to the protein kinase superfamily.</text>
</comment>
<accession>A0A146KEU5</accession>
<dbReference type="AlphaFoldDB" id="A0A146KEU5"/>
<feature type="domain" description="Protein kinase" evidence="6">
    <location>
        <begin position="28"/>
        <end position="326"/>
    </location>
</feature>
<evidence type="ECO:0000313" key="7">
    <source>
        <dbReference type="EMBL" id="JAP94404.1"/>
    </source>
</evidence>
<feature type="binding site" evidence="4">
    <location>
        <position position="55"/>
    </location>
    <ligand>
        <name>ATP</name>
        <dbReference type="ChEBI" id="CHEBI:30616"/>
    </ligand>
</feature>
<keyword evidence="5" id="KW-0723">Serine/threonine-protein kinase</keyword>
<dbReference type="InterPro" id="IPR011009">
    <property type="entry name" value="Kinase-like_dom_sf"/>
</dbReference>
<evidence type="ECO:0000259" key="6">
    <source>
        <dbReference type="PROSITE" id="PS50011"/>
    </source>
</evidence>
<proteinExistence type="inferred from homology"/>
<dbReference type="Pfam" id="PF00069">
    <property type="entry name" value="Pkinase"/>
    <property type="match status" value="1"/>
</dbReference>
<dbReference type="GO" id="GO:0004674">
    <property type="term" value="F:protein serine/threonine kinase activity"/>
    <property type="evidence" value="ECO:0007669"/>
    <property type="project" value="UniProtKB-KW"/>
</dbReference>
<dbReference type="SMART" id="SM00220">
    <property type="entry name" value="S_TKc"/>
    <property type="match status" value="1"/>
</dbReference>
<dbReference type="PROSITE" id="PS00108">
    <property type="entry name" value="PROTEIN_KINASE_ST"/>
    <property type="match status" value="1"/>
</dbReference>
<keyword evidence="2 4" id="KW-0547">Nucleotide-binding</keyword>
<dbReference type="PROSITE" id="PS00107">
    <property type="entry name" value="PROTEIN_KINASE_ATP"/>
    <property type="match status" value="1"/>
</dbReference>
<dbReference type="InterPro" id="IPR050235">
    <property type="entry name" value="CK1_Ser-Thr_kinase"/>
</dbReference>
<gene>
    <name evidence="7" type="ORF">TPC1_12957</name>
</gene>
<reference evidence="7" key="1">
    <citation type="submission" date="2015-07" db="EMBL/GenBank/DDBJ databases">
        <title>Adaptation to a free-living lifestyle via gene acquisitions in the diplomonad Trepomonas sp. PC1.</title>
        <authorList>
            <person name="Xu F."/>
            <person name="Jerlstrom-Hultqvist J."/>
            <person name="Kolisko M."/>
            <person name="Simpson A.G.B."/>
            <person name="Roger A.J."/>
            <person name="Svard S.G."/>
            <person name="Andersson J.O."/>
        </authorList>
    </citation>
    <scope>NUCLEOTIDE SEQUENCE</scope>
    <source>
        <strain evidence="7">PC1</strain>
    </source>
</reference>
<protein>
    <recommendedName>
        <fullName evidence="1">non-specific serine/threonine protein kinase</fullName>
        <ecNumber evidence="1">2.7.11.1</ecNumber>
    </recommendedName>
</protein>
<dbReference type="EC" id="2.7.11.1" evidence="1"/>
<sequence length="326" mass="37828">KPLPVLIQRLKNGSSEFFEQYIMHILKFKKVKDLGNGGYGIVQLYQHNDQQFAFKFPILSQTNLISQIIEQRQILQKEYLAMLRLQKFQITTQCKSHAVGPILVLQLQFFGCDFSDFCANNRLSFLSNFNLIKKNIFQVMNTLQKAQILHNDIKLDNFLIDKQTFEVRIIDFGQSYTFQYIQQRPLQNLNYRQTKQFCSQALAILDQEHLKVAWLKSDRISIVMALQYALRGSVIQLQGSCMRQLTQIMCEQFKVFGAAACEKLYEKVTNEAVSVREIQLMSVDEQSMAKLLGFKKYGPCGLLLEQILSNNETFQSIHEGFEAEFI</sequence>
<keyword evidence="3 4" id="KW-0067">ATP-binding</keyword>
<evidence type="ECO:0000256" key="3">
    <source>
        <dbReference type="ARBA" id="ARBA00022840"/>
    </source>
</evidence>
<name>A0A146KEU5_9EUKA</name>
<evidence type="ECO:0000256" key="2">
    <source>
        <dbReference type="ARBA" id="ARBA00022741"/>
    </source>
</evidence>
<keyword evidence="7" id="KW-0808">Transferase</keyword>
<dbReference type="SUPFAM" id="SSF56112">
    <property type="entry name" value="Protein kinase-like (PK-like)"/>
    <property type="match status" value="1"/>
</dbReference>
<evidence type="ECO:0000256" key="1">
    <source>
        <dbReference type="ARBA" id="ARBA00012513"/>
    </source>
</evidence>
<feature type="non-terminal residue" evidence="7">
    <location>
        <position position="1"/>
    </location>
</feature>
<dbReference type="Gene3D" id="1.10.510.10">
    <property type="entry name" value="Transferase(Phosphotransferase) domain 1"/>
    <property type="match status" value="1"/>
</dbReference>
<evidence type="ECO:0000256" key="4">
    <source>
        <dbReference type="PROSITE-ProRule" id="PRU10141"/>
    </source>
</evidence>
<dbReference type="InterPro" id="IPR017441">
    <property type="entry name" value="Protein_kinase_ATP_BS"/>
</dbReference>